<comment type="subcellular location">
    <subcellularLocation>
        <location evidence="1">Cell membrane</location>
        <topology evidence="1">Multi-pass membrane protein</topology>
    </subcellularLocation>
</comment>
<evidence type="ECO:0000256" key="3">
    <source>
        <dbReference type="ARBA" id="ARBA00022692"/>
    </source>
</evidence>
<feature type="transmembrane region" description="Helical" evidence="6">
    <location>
        <begin position="116"/>
        <end position="137"/>
    </location>
</feature>
<dbReference type="GO" id="GO:0015171">
    <property type="term" value="F:amino acid transmembrane transporter activity"/>
    <property type="evidence" value="ECO:0007669"/>
    <property type="project" value="TreeGrafter"/>
</dbReference>
<evidence type="ECO:0000313" key="7">
    <source>
        <dbReference type="EMBL" id="RZQ53311.1"/>
    </source>
</evidence>
<proteinExistence type="predicted"/>
<evidence type="ECO:0000313" key="8">
    <source>
        <dbReference type="Proteomes" id="UP000291338"/>
    </source>
</evidence>
<keyword evidence="2" id="KW-1003">Cell membrane</keyword>
<dbReference type="RefSeq" id="WP_130255335.1">
    <property type="nucleotide sequence ID" value="NZ_PNEC01000053.1"/>
</dbReference>
<evidence type="ECO:0000256" key="2">
    <source>
        <dbReference type="ARBA" id="ARBA00022475"/>
    </source>
</evidence>
<dbReference type="AlphaFoldDB" id="A0A4Q7INB2"/>
<keyword evidence="4 6" id="KW-1133">Transmembrane helix</keyword>
<dbReference type="Proteomes" id="UP000291338">
    <property type="component" value="Unassembled WGS sequence"/>
</dbReference>
<accession>A0A4Q7INB2</accession>
<gene>
    <name evidence="7" type="ORF">C1E23_09535</name>
</gene>
<feature type="transmembrane region" description="Helical" evidence="6">
    <location>
        <begin position="6"/>
        <end position="28"/>
    </location>
</feature>
<dbReference type="PANTHER" id="PTHR30086:SF16">
    <property type="entry name" value="AMINO ACID EFFLUX PERMEASE RHTB FAMILY"/>
    <property type="match status" value="1"/>
</dbReference>
<dbReference type="EMBL" id="PPSX01000030">
    <property type="protein sequence ID" value="RZQ53311.1"/>
    <property type="molecule type" value="Genomic_DNA"/>
</dbReference>
<dbReference type="GO" id="GO:0005886">
    <property type="term" value="C:plasma membrane"/>
    <property type="evidence" value="ECO:0007669"/>
    <property type="project" value="UniProtKB-SubCell"/>
</dbReference>
<evidence type="ECO:0000256" key="1">
    <source>
        <dbReference type="ARBA" id="ARBA00004651"/>
    </source>
</evidence>
<organism evidence="7 8">
    <name type="scientific">Pseudoalteromonas phenolica</name>
    <dbReference type="NCBI Taxonomy" id="161398"/>
    <lineage>
        <taxon>Bacteria</taxon>
        <taxon>Pseudomonadati</taxon>
        <taxon>Pseudomonadota</taxon>
        <taxon>Gammaproteobacteria</taxon>
        <taxon>Alteromonadales</taxon>
        <taxon>Pseudoalteromonadaceae</taxon>
        <taxon>Pseudoalteromonas</taxon>
    </lineage>
</organism>
<feature type="transmembrane region" description="Helical" evidence="6">
    <location>
        <begin position="40"/>
        <end position="64"/>
    </location>
</feature>
<dbReference type="Pfam" id="PF01810">
    <property type="entry name" value="LysE"/>
    <property type="match status" value="1"/>
</dbReference>
<dbReference type="PANTHER" id="PTHR30086">
    <property type="entry name" value="ARGININE EXPORTER PROTEIN ARGO"/>
    <property type="match status" value="1"/>
</dbReference>
<comment type="caution">
    <text evidence="7">The sequence shown here is derived from an EMBL/GenBank/DDBJ whole genome shotgun (WGS) entry which is preliminary data.</text>
</comment>
<evidence type="ECO:0000256" key="4">
    <source>
        <dbReference type="ARBA" id="ARBA00022989"/>
    </source>
</evidence>
<dbReference type="InterPro" id="IPR001123">
    <property type="entry name" value="LeuE-type"/>
</dbReference>
<keyword evidence="5 6" id="KW-0472">Membrane</keyword>
<feature type="transmembrane region" description="Helical" evidence="6">
    <location>
        <begin position="143"/>
        <end position="164"/>
    </location>
</feature>
<evidence type="ECO:0000256" key="5">
    <source>
        <dbReference type="ARBA" id="ARBA00023136"/>
    </source>
</evidence>
<sequence>MELTTWFSLAIICIIGAMSPGPSLAVVLRHSLYNSAGHGIIASVAHGVGVGLYAALSLAGLASLITHFPIVFQTLVYAGAAYLAYMGCKILTSQSSGFDVSRANTTSYKQAAQDGFAIAFLNPKLAIFFIALFSQFIEPGSMTLFVAILMCGTVLSIDTLWYFFVSVVSAKASEKFDLTKRQAVIDKLLGVAFLLLATRVLYQQFMD</sequence>
<feature type="transmembrane region" description="Helical" evidence="6">
    <location>
        <begin position="184"/>
        <end position="202"/>
    </location>
</feature>
<keyword evidence="3 6" id="KW-0812">Transmembrane</keyword>
<name>A0A4Q7INB2_9GAMM</name>
<feature type="transmembrane region" description="Helical" evidence="6">
    <location>
        <begin position="70"/>
        <end position="88"/>
    </location>
</feature>
<protein>
    <submittedName>
        <fullName evidence="7">Transporter</fullName>
    </submittedName>
</protein>
<evidence type="ECO:0000256" key="6">
    <source>
        <dbReference type="SAM" id="Phobius"/>
    </source>
</evidence>
<dbReference type="PIRSF" id="PIRSF006324">
    <property type="entry name" value="LeuE"/>
    <property type="match status" value="1"/>
</dbReference>
<reference evidence="7 8" key="1">
    <citation type="submission" date="2018-01" db="EMBL/GenBank/DDBJ databases">
        <title>Co-occurrence of chitin degradation, pigmentation and bioactivity in marine Pseudoalteromonas.</title>
        <authorList>
            <person name="Paulsen S."/>
            <person name="Gram L."/>
            <person name="Machado H."/>
        </authorList>
    </citation>
    <scope>NUCLEOTIDE SEQUENCE [LARGE SCALE GENOMIC DNA]</scope>
    <source>
        <strain evidence="7 8">S3898</strain>
    </source>
</reference>